<dbReference type="Proteomes" id="UP000183120">
    <property type="component" value="Unassembled WGS sequence"/>
</dbReference>
<organism evidence="6 7">
    <name type="scientific">Candidatus Gottesmanbacteria bacterium CG1_02_37_22</name>
    <dbReference type="NCBI Taxonomy" id="1805209"/>
    <lineage>
        <taxon>Bacteria</taxon>
        <taxon>Candidatus Gottesmaniibacteriota</taxon>
    </lineage>
</organism>
<comment type="caution">
    <text evidence="6">The sequence shown here is derived from an EMBL/GenBank/DDBJ whole genome shotgun (WGS) entry which is preliminary data.</text>
</comment>
<dbReference type="GO" id="GO:0070180">
    <property type="term" value="F:large ribosomal subunit rRNA binding"/>
    <property type="evidence" value="ECO:0007669"/>
    <property type="project" value="TreeGrafter"/>
</dbReference>
<dbReference type="InterPro" id="IPR000218">
    <property type="entry name" value="Ribosomal_uL14"/>
</dbReference>
<sequence length="124" mass="13754">MIQLRTLVNAADNSGAYVLSVIQVHGKGNRKHAYLGDVVTCVVKKADPLGTVKTHEMVKAVIIRTKKEKRRSDGSYIRFDDNAVVIIDTPKDKNPRGTRVFGPVARELKDLGFNKIVSMATEVY</sequence>
<dbReference type="AlphaFoldDB" id="A0A1J4TUN4"/>
<evidence type="ECO:0000313" key="7">
    <source>
        <dbReference type="Proteomes" id="UP000183120"/>
    </source>
</evidence>
<comment type="function">
    <text evidence="3 5">Binds to 23S rRNA. Forms part of two intersubunit bridges in the 70S ribosome.</text>
</comment>
<keyword evidence="2 3" id="KW-0687">Ribonucleoprotein</keyword>
<dbReference type="PROSITE" id="PS00049">
    <property type="entry name" value="RIBOSOMAL_L14"/>
    <property type="match status" value="1"/>
</dbReference>
<evidence type="ECO:0000256" key="2">
    <source>
        <dbReference type="ARBA" id="ARBA00023274"/>
    </source>
</evidence>
<dbReference type="PANTHER" id="PTHR11761:SF3">
    <property type="entry name" value="LARGE RIBOSOMAL SUBUNIT PROTEIN UL14M"/>
    <property type="match status" value="1"/>
</dbReference>
<dbReference type="EMBL" id="MNUY01000039">
    <property type="protein sequence ID" value="OIO14317.1"/>
    <property type="molecule type" value="Genomic_DNA"/>
</dbReference>
<dbReference type="PANTHER" id="PTHR11761">
    <property type="entry name" value="50S/60S RIBOSOMAL PROTEIN L14/L23"/>
    <property type="match status" value="1"/>
</dbReference>
<protein>
    <recommendedName>
        <fullName evidence="3">Large ribosomal subunit protein uL14</fullName>
    </recommendedName>
</protein>
<comment type="subunit">
    <text evidence="3">Part of the 50S ribosomal subunit. Forms a cluster with proteins L3 and L19. In the 70S ribosome, L14 and L19 interact and together make contacts with the 16S rRNA in bridges B5 and B8.</text>
</comment>
<evidence type="ECO:0000256" key="3">
    <source>
        <dbReference type="HAMAP-Rule" id="MF_01367"/>
    </source>
</evidence>
<dbReference type="Pfam" id="PF00238">
    <property type="entry name" value="Ribosomal_L14"/>
    <property type="match status" value="1"/>
</dbReference>
<keyword evidence="1 3" id="KW-0689">Ribosomal protein</keyword>
<dbReference type="InterPro" id="IPR005745">
    <property type="entry name" value="Ribosomal_uL14_bac-type"/>
</dbReference>
<keyword evidence="3 5" id="KW-0699">rRNA-binding</keyword>
<reference evidence="6 7" key="1">
    <citation type="journal article" date="2016" name="Environ. Microbiol.">
        <title>Genomic resolution of a cold subsurface aquifer community provides metabolic insights for novel microbes adapted to high CO concentrations.</title>
        <authorList>
            <person name="Probst A.J."/>
            <person name="Castelle C.J."/>
            <person name="Singh A."/>
            <person name="Brown C.T."/>
            <person name="Anantharaman K."/>
            <person name="Sharon I."/>
            <person name="Hug L.A."/>
            <person name="Burstein D."/>
            <person name="Emerson J.B."/>
            <person name="Thomas B.C."/>
            <person name="Banfield J.F."/>
        </authorList>
    </citation>
    <scope>NUCLEOTIDE SEQUENCE [LARGE SCALE GENOMIC DNA]</scope>
    <source>
        <strain evidence="6">CG1_02_37_22</strain>
    </source>
</reference>
<accession>A0A1J4TUN4</accession>
<evidence type="ECO:0000313" key="6">
    <source>
        <dbReference type="EMBL" id="OIO14317.1"/>
    </source>
</evidence>
<comment type="similarity">
    <text evidence="3 4">Belongs to the universal ribosomal protein uL14 family.</text>
</comment>
<keyword evidence="3 5" id="KW-0694">RNA-binding</keyword>
<name>A0A1J4TUN4_9BACT</name>
<evidence type="ECO:0000256" key="4">
    <source>
        <dbReference type="RuleBase" id="RU003949"/>
    </source>
</evidence>
<dbReference type="InterPro" id="IPR019972">
    <property type="entry name" value="Ribosomal_uL14_CS"/>
</dbReference>
<dbReference type="STRING" id="1805209.AUJ73_02475"/>
<dbReference type="InterPro" id="IPR036853">
    <property type="entry name" value="Ribosomal_uL14_sf"/>
</dbReference>
<dbReference type="Gene3D" id="2.40.150.20">
    <property type="entry name" value="Ribosomal protein L14"/>
    <property type="match status" value="1"/>
</dbReference>
<gene>
    <name evidence="3" type="primary">rplN</name>
    <name evidence="6" type="ORF">AUJ73_02475</name>
</gene>
<dbReference type="GO" id="GO:0003735">
    <property type="term" value="F:structural constituent of ribosome"/>
    <property type="evidence" value="ECO:0007669"/>
    <property type="project" value="InterPro"/>
</dbReference>
<dbReference type="SMART" id="SM01374">
    <property type="entry name" value="Ribosomal_L14"/>
    <property type="match status" value="1"/>
</dbReference>
<dbReference type="CDD" id="cd00337">
    <property type="entry name" value="Ribosomal_uL14"/>
    <property type="match status" value="1"/>
</dbReference>
<dbReference type="GO" id="GO:0022625">
    <property type="term" value="C:cytosolic large ribosomal subunit"/>
    <property type="evidence" value="ECO:0007669"/>
    <property type="project" value="TreeGrafter"/>
</dbReference>
<dbReference type="NCBIfam" id="TIGR01067">
    <property type="entry name" value="rplN_bact"/>
    <property type="match status" value="1"/>
</dbReference>
<proteinExistence type="inferred from homology"/>
<dbReference type="HAMAP" id="MF_01367">
    <property type="entry name" value="Ribosomal_uL14"/>
    <property type="match status" value="1"/>
</dbReference>
<evidence type="ECO:0000256" key="5">
    <source>
        <dbReference type="RuleBase" id="RU003950"/>
    </source>
</evidence>
<evidence type="ECO:0000256" key="1">
    <source>
        <dbReference type="ARBA" id="ARBA00022980"/>
    </source>
</evidence>
<dbReference type="SUPFAM" id="SSF50193">
    <property type="entry name" value="Ribosomal protein L14"/>
    <property type="match status" value="1"/>
</dbReference>
<dbReference type="GO" id="GO:0006412">
    <property type="term" value="P:translation"/>
    <property type="evidence" value="ECO:0007669"/>
    <property type="project" value="UniProtKB-UniRule"/>
</dbReference>